<feature type="domain" description="VOC" evidence="1">
    <location>
        <begin position="7"/>
        <end position="128"/>
    </location>
</feature>
<comment type="caution">
    <text evidence="2">The sequence shown here is derived from an EMBL/GenBank/DDBJ whole genome shotgun (WGS) entry which is preliminary data.</text>
</comment>
<organism evidence="2 3">
    <name type="scientific">Paenibacillus crassostreae</name>
    <dbReference type="NCBI Taxonomy" id="1763538"/>
    <lineage>
        <taxon>Bacteria</taxon>
        <taxon>Bacillati</taxon>
        <taxon>Bacillota</taxon>
        <taxon>Bacilli</taxon>
        <taxon>Bacillales</taxon>
        <taxon>Paenibacillaceae</taxon>
        <taxon>Paenibacillus</taxon>
    </lineage>
</organism>
<dbReference type="EMBL" id="LSFN01000005">
    <property type="protein sequence ID" value="OAB76405.1"/>
    <property type="molecule type" value="Genomic_DNA"/>
</dbReference>
<dbReference type="AlphaFoldDB" id="A0A167FCB5"/>
<dbReference type="PROSITE" id="PS51819">
    <property type="entry name" value="VOC"/>
    <property type="match status" value="1"/>
</dbReference>
<dbReference type="InterPro" id="IPR004360">
    <property type="entry name" value="Glyas_Fos-R_dOase_dom"/>
</dbReference>
<dbReference type="OrthoDB" id="291991at2"/>
<reference evidence="2 3" key="1">
    <citation type="submission" date="2016-02" db="EMBL/GenBank/DDBJ databases">
        <title>Paenibacillus sp. LPB0068, isolated from Crassostrea gigas.</title>
        <authorList>
            <person name="Shin S.-K."/>
            <person name="Yi H."/>
        </authorList>
    </citation>
    <scope>NUCLEOTIDE SEQUENCE [LARGE SCALE GENOMIC DNA]</scope>
    <source>
        <strain evidence="2 3">LPB0068</strain>
    </source>
</reference>
<gene>
    <name evidence="2" type="ORF">PNBC_03040</name>
</gene>
<dbReference type="STRING" id="1763538.LPB68_00495"/>
<protein>
    <recommendedName>
        <fullName evidence="1">VOC domain-containing protein</fullName>
    </recommendedName>
</protein>
<sequence length="134" mass="15107">MKRYISRISTIEIPVSNLNESIHWYTSLLGLEVTHRDDTTAVLTFDSLGVPGIFLCETKSENRLQFLNTNNDIKHSVIDFYTNDLNGFYNFLIEQGVQVGTYNMITEFDTGGFGFEDPDGNLLGACNAIQRGQE</sequence>
<dbReference type="RefSeq" id="WP_068655096.1">
    <property type="nucleotide sequence ID" value="NZ_CP017770.1"/>
</dbReference>
<keyword evidence="3" id="KW-1185">Reference proteome</keyword>
<dbReference type="KEGG" id="pcx:LPB68_00495"/>
<accession>A0A167FCB5</accession>
<dbReference type="InterPro" id="IPR037523">
    <property type="entry name" value="VOC_core"/>
</dbReference>
<dbReference type="Gene3D" id="3.10.180.10">
    <property type="entry name" value="2,3-Dihydroxybiphenyl 1,2-Dioxygenase, domain 1"/>
    <property type="match status" value="1"/>
</dbReference>
<dbReference type="Proteomes" id="UP000077134">
    <property type="component" value="Unassembled WGS sequence"/>
</dbReference>
<name>A0A167FCB5_9BACL</name>
<dbReference type="CDD" id="cd06587">
    <property type="entry name" value="VOC"/>
    <property type="match status" value="1"/>
</dbReference>
<evidence type="ECO:0000313" key="2">
    <source>
        <dbReference type="EMBL" id="OAB76405.1"/>
    </source>
</evidence>
<evidence type="ECO:0000313" key="3">
    <source>
        <dbReference type="Proteomes" id="UP000077134"/>
    </source>
</evidence>
<dbReference type="SUPFAM" id="SSF54593">
    <property type="entry name" value="Glyoxalase/Bleomycin resistance protein/Dihydroxybiphenyl dioxygenase"/>
    <property type="match status" value="1"/>
</dbReference>
<dbReference type="InterPro" id="IPR029068">
    <property type="entry name" value="Glyas_Bleomycin-R_OHBP_Dase"/>
</dbReference>
<proteinExistence type="predicted"/>
<evidence type="ECO:0000259" key="1">
    <source>
        <dbReference type="PROSITE" id="PS51819"/>
    </source>
</evidence>
<dbReference type="Pfam" id="PF00903">
    <property type="entry name" value="Glyoxalase"/>
    <property type="match status" value="1"/>
</dbReference>